<sequence>MNGDLRNSPIWQCVIELHRQGVSLDRVSKALRIPAEEIARAIGTWTGVECKRPKVAKDGTTICPRCAKEAWPVRFGMWIPERDKPAPKAVMAGCVIGPDAPEWACQNDGCGYNWRVDTHSTTGIPDRLALMQLRHEGLSLEDIAELYDVELTAVNAALHDSPGLEHGQ</sequence>
<reference evidence="1 2" key="1">
    <citation type="journal article" date="2013" name="Genome Announc.">
        <title>Draft Genome Sequence of Arthrobacter crystallopoietes Strain BAB-32, Revealing Genes for Bioremediation.</title>
        <authorList>
            <person name="Joshi M.N."/>
            <person name="Pandit A.S."/>
            <person name="Sharma A."/>
            <person name="Pandya R.V."/>
            <person name="Desai S.M."/>
            <person name="Saxena A.K."/>
            <person name="Bagatharia S.B."/>
        </authorList>
    </citation>
    <scope>NUCLEOTIDE SEQUENCE [LARGE SCALE GENOMIC DNA]</scope>
    <source>
        <strain evidence="1 2">BAB-32</strain>
    </source>
</reference>
<accession>N1UYE5</accession>
<comment type="caution">
    <text evidence="1">The sequence shown here is derived from an EMBL/GenBank/DDBJ whole genome shotgun (WGS) entry which is preliminary data.</text>
</comment>
<protein>
    <submittedName>
        <fullName evidence="1">Uncharacterized protein</fullName>
    </submittedName>
</protein>
<dbReference type="EMBL" id="ANPE02000074">
    <property type="protein sequence ID" value="EMY35406.1"/>
    <property type="molecule type" value="Genomic_DNA"/>
</dbReference>
<name>N1UYE5_9MICC</name>
<organism evidence="1 2">
    <name type="scientific">Arthrobacter crystallopoietes BAB-32</name>
    <dbReference type="NCBI Taxonomy" id="1246476"/>
    <lineage>
        <taxon>Bacteria</taxon>
        <taxon>Bacillati</taxon>
        <taxon>Actinomycetota</taxon>
        <taxon>Actinomycetes</taxon>
        <taxon>Micrococcales</taxon>
        <taxon>Micrococcaceae</taxon>
        <taxon>Crystallibacter</taxon>
    </lineage>
</organism>
<evidence type="ECO:0000313" key="1">
    <source>
        <dbReference type="EMBL" id="EMY35406.1"/>
    </source>
</evidence>
<evidence type="ECO:0000313" key="2">
    <source>
        <dbReference type="Proteomes" id="UP000010729"/>
    </source>
</evidence>
<gene>
    <name evidence="1" type="ORF">D477_004496</name>
</gene>
<dbReference type="RefSeq" id="WP_005267629.1">
    <property type="nucleotide sequence ID" value="NZ_ANPE02000074.1"/>
</dbReference>
<dbReference type="AlphaFoldDB" id="N1UYE5"/>
<keyword evidence="2" id="KW-1185">Reference proteome</keyword>
<dbReference type="OrthoDB" id="4948232at2"/>
<proteinExistence type="predicted"/>
<dbReference type="Proteomes" id="UP000010729">
    <property type="component" value="Unassembled WGS sequence"/>
</dbReference>